<accession>X0YN57</accession>
<dbReference type="GO" id="GO:0022857">
    <property type="term" value="F:transmembrane transporter activity"/>
    <property type="evidence" value="ECO:0007669"/>
    <property type="project" value="TreeGrafter"/>
</dbReference>
<proteinExistence type="inferred from homology"/>
<dbReference type="InterPro" id="IPR050250">
    <property type="entry name" value="Macrolide_Exporter_MacB"/>
</dbReference>
<dbReference type="InterPro" id="IPR003838">
    <property type="entry name" value="ABC3_permease_C"/>
</dbReference>
<keyword evidence="3 7" id="KW-0812">Transmembrane</keyword>
<dbReference type="AlphaFoldDB" id="X0YN57"/>
<comment type="similarity">
    <text evidence="6">Belongs to the ABC-4 integral membrane protein family.</text>
</comment>
<comment type="caution">
    <text evidence="9">The sequence shown here is derived from an EMBL/GenBank/DDBJ whole genome shotgun (WGS) entry which is preliminary data.</text>
</comment>
<dbReference type="PANTHER" id="PTHR30572:SF4">
    <property type="entry name" value="ABC TRANSPORTER PERMEASE YTRF"/>
    <property type="match status" value="1"/>
</dbReference>
<organism evidence="9">
    <name type="scientific">marine sediment metagenome</name>
    <dbReference type="NCBI Taxonomy" id="412755"/>
    <lineage>
        <taxon>unclassified sequences</taxon>
        <taxon>metagenomes</taxon>
        <taxon>ecological metagenomes</taxon>
    </lineage>
</organism>
<reference evidence="9" key="1">
    <citation type="journal article" date="2014" name="Front. Microbiol.">
        <title>High frequency of phylogenetically diverse reductive dehalogenase-homologous genes in deep subseafloor sedimentary metagenomes.</title>
        <authorList>
            <person name="Kawai M."/>
            <person name="Futagami T."/>
            <person name="Toyoda A."/>
            <person name="Takaki Y."/>
            <person name="Nishi S."/>
            <person name="Hori S."/>
            <person name="Arai W."/>
            <person name="Tsubouchi T."/>
            <person name="Morono Y."/>
            <person name="Uchiyama I."/>
            <person name="Ito T."/>
            <person name="Fujiyama A."/>
            <person name="Inagaki F."/>
            <person name="Takami H."/>
        </authorList>
    </citation>
    <scope>NUCLEOTIDE SEQUENCE</scope>
    <source>
        <strain evidence="9">Expedition CK06-06</strain>
    </source>
</reference>
<evidence type="ECO:0000313" key="9">
    <source>
        <dbReference type="EMBL" id="GAG38141.1"/>
    </source>
</evidence>
<gene>
    <name evidence="9" type="ORF">S01H1_61946</name>
</gene>
<feature type="transmembrane region" description="Helical" evidence="7">
    <location>
        <begin position="47"/>
        <end position="69"/>
    </location>
</feature>
<keyword evidence="2" id="KW-1003">Cell membrane</keyword>
<evidence type="ECO:0000256" key="6">
    <source>
        <dbReference type="ARBA" id="ARBA00038076"/>
    </source>
</evidence>
<sequence length="217" mass="23293">TESEWASAYKNLPRLAIDEGRGASSFPLSEALAFSAQSVRLRIWRMFIVLVGVALAVAFMTALLVMGRMFARLPELFETAEAGGDFARWWLVVAGLISVTGITNSMLMAVTERIKEIGTLKCLGATWRHILEIFLFESVFIGLLGGAVGGVMGLAFAALNFGMQFGLEAVTLMGPGTIALGLGVAVALSVTLCLLSSIYPVYYASRIQAAEALRYEV</sequence>
<keyword evidence="5 7" id="KW-0472">Membrane</keyword>
<evidence type="ECO:0000256" key="5">
    <source>
        <dbReference type="ARBA" id="ARBA00023136"/>
    </source>
</evidence>
<comment type="subcellular location">
    <subcellularLocation>
        <location evidence="1">Cell membrane</location>
        <topology evidence="1">Multi-pass membrane protein</topology>
    </subcellularLocation>
</comment>
<evidence type="ECO:0000259" key="8">
    <source>
        <dbReference type="Pfam" id="PF02687"/>
    </source>
</evidence>
<evidence type="ECO:0000256" key="2">
    <source>
        <dbReference type="ARBA" id="ARBA00022475"/>
    </source>
</evidence>
<evidence type="ECO:0000256" key="3">
    <source>
        <dbReference type="ARBA" id="ARBA00022692"/>
    </source>
</evidence>
<feature type="transmembrane region" description="Helical" evidence="7">
    <location>
        <begin position="178"/>
        <end position="204"/>
    </location>
</feature>
<dbReference type="PANTHER" id="PTHR30572">
    <property type="entry name" value="MEMBRANE COMPONENT OF TRANSPORTER-RELATED"/>
    <property type="match status" value="1"/>
</dbReference>
<feature type="domain" description="ABC3 transporter permease C-terminal" evidence="8">
    <location>
        <begin position="92"/>
        <end position="208"/>
    </location>
</feature>
<dbReference type="Pfam" id="PF02687">
    <property type="entry name" value="FtsX"/>
    <property type="match status" value="1"/>
</dbReference>
<dbReference type="EMBL" id="BARS01040660">
    <property type="protein sequence ID" value="GAG38141.1"/>
    <property type="molecule type" value="Genomic_DNA"/>
</dbReference>
<keyword evidence="4 7" id="KW-1133">Transmembrane helix</keyword>
<evidence type="ECO:0000256" key="1">
    <source>
        <dbReference type="ARBA" id="ARBA00004651"/>
    </source>
</evidence>
<feature type="transmembrane region" description="Helical" evidence="7">
    <location>
        <begin position="89"/>
        <end position="110"/>
    </location>
</feature>
<name>X0YN57_9ZZZZ</name>
<feature type="non-terminal residue" evidence="9">
    <location>
        <position position="1"/>
    </location>
</feature>
<dbReference type="GO" id="GO:0005886">
    <property type="term" value="C:plasma membrane"/>
    <property type="evidence" value="ECO:0007669"/>
    <property type="project" value="UniProtKB-SubCell"/>
</dbReference>
<evidence type="ECO:0000256" key="4">
    <source>
        <dbReference type="ARBA" id="ARBA00022989"/>
    </source>
</evidence>
<protein>
    <recommendedName>
        <fullName evidence="8">ABC3 transporter permease C-terminal domain-containing protein</fullName>
    </recommendedName>
</protein>
<evidence type="ECO:0000256" key="7">
    <source>
        <dbReference type="SAM" id="Phobius"/>
    </source>
</evidence>
<feature type="transmembrane region" description="Helical" evidence="7">
    <location>
        <begin position="131"/>
        <end position="158"/>
    </location>
</feature>